<protein>
    <submittedName>
        <fullName evidence="2">Uncharacterized protein</fullName>
    </submittedName>
</protein>
<gene>
    <name evidence="2" type="ORF">Gohar_008540</name>
</gene>
<dbReference type="AlphaFoldDB" id="A0A7J9GM64"/>
<feature type="region of interest" description="Disordered" evidence="1">
    <location>
        <begin position="1"/>
        <end position="25"/>
    </location>
</feature>
<dbReference type="EMBL" id="JABFAD010000005">
    <property type="protein sequence ID" value="MBA0797885.1"/>
    <property type="molecule type" value="Genomic_DNA"/>
</dbReference>
<comment type="caution">
    <text evidence="2">The sequence shown here is derived from an EMBL/GenBank/DDBJ whole genome shotgun (WGS) entry which is preliminary data.</text>
</comment>
<keyword evidence="3" id="KW-1185">Reference proteome</keyword>
<sequence>MENQPPVKDFGKLPLIEEPEPKTLSKDQYKQAQAAALAAAAAAVEMRSIIFKMKLERRASWWGDPLCERRRMERQPSPSLERASSFEMDEPLTLTKKQYQAALAAVIKASAKGKEKLPRHQ</sequence>
<evidence type="ECO:0000313" key="2">
    <source>
        <dbReference type="EMBL" id="MBA0797885.1"/>
    </source>
</evidence>
<organism evidence="2 3">
    <name type="scientific">Gossypium harknessii</name>
    <dbReference type="NCBI Taxonomy" id="34285"/>
    <lineage>
        <taxon>Eukaryota</taxon>
        <taxon>Viridiplantae</taxon>
        <taxon>Streptophyta</taxon>
        <taxon>Embryophyta</taxon>
        <taxon>Tracheophyta</taxon>
        <taxon>Spermatophyta</taxon>
        <taxon>Magnoliopsida</taxon>
        <taxon>eudicotyledons</taxon>
        <taxon>Gunneridae</taxon>
        <taxon>Pentapetalae</taxon>
        <taxon>rosids</taxon>
        <taxon>malvids</taxon>
        <taxon>Malvales</taxon>
        <taxon>Malvaceae</taxon>
        <taxon>Malvoideae</taxon>
        <taxon>Gossypium</taxon>
    </lineage>
</organism>
<evidence type="ECO:0000256" key="1">
    <source>
        <dbReference type="SAM" id="MobiDB-lite"/>
    </source>
</evidence>
<proteinExistence type="predicted"/>
<accession>A0A7J9GM64</accession>
<reference evidence="2 3" key="1">
    <citation type="journal article" date="2019" name="Genome Biol. Evol.">
        <title>Insights into the evolution of the New World diploid cottons (Gossypium, subgenus Houzingenia) based on genome sequencing.</title>
        <authorList>
            <person name="Grover C.E."/>
            <person name="Arick M.A. 2nd"/>
            <person name="Thrash A."/>
            <person name="Conover J.L."/>
            <person name="Sanders W.S."/>
            <person name="Peterson D.G."/>
            <person name="Frelichowski J.E."/>
            <person name="Scheffler J.A."/>
            <person name="Scheffler B.E."/>
            <person name="Wendel J.F."/>
        </authorList>
    </citation>
    <scope>NUCLEOTIDE SEQUENCE [LARGE SCALE GENOMIC DNA]</scope>
    <source>
        <strain evidence="2">0</strain>
        <tissue evidence="2">Leaf</tissue>
    </source>
</reference>
<evidence type="ECO:0000313" key="3">
    <source>
        <dbReference type="Proteomes" id="UP000593560"/>
    </source>
</evidence>
<dbReference type="OrthoDB" id="1002258at2759"/>
<dbReference type="Proteomes" id="UP000593560">
    <property type="component" value="Unassembled WGS sequence"/>
</dbReference>
<name>A0A7J9GM64_9ROSI</name>